<protein>
    <submittedName>
        <fullName evidence="1">Uncharacterized protein</fullName>
    </submittedName>
</protein>
<comment type="caution">
    <text evidence="1">The sequence shown here is derived from an EMBL/GenBank/DDBJ whole genome shotgun (WGS) entry which is preliminary data.</text>
</comment>
<reference evidence="1" key="2">
    <citation type="submission" date="2020-09" db="EMBL/GenBank/DDBJ databases">
        <authorList>
            <person name="Sun Q."/>
            <person name="Ohkuma M."/>
        </authorList>
    </citation>
    <scope>NUCLEOTIDE SEQUENCE</scope>
    <source>
        <strain evidence="1">JCM 3035</strain>
    </source>
</reference>
<evidence type="ECO:0000313" key="1">
    <source>
        <dbReference type="EMBL" id="GGK66237.1"/>
    </source>
</evidence>
<proteinExistence type="predicted"/>
<dbReference type="EMBL" id="BMPQ01000006">
    <property type="protein sequence ID" value="GGK66237.1"/>
    <property type="molecule type" value="Genomic_DNA"/>
</dbReference>
<organism evidence="1 2">
    <name type="scientific">Streptomyces flaveus</name>
    <dbReference type="NCBI Taxonomy" id="66370"/>
    <lineage>
        <taxon>Bacteria</taxon>
        <taxon>Bacillati</taxon>
        <taxon>Actinomycetota</taxon>
        <taxon>Actinomycetes</taxon>
        <taxon>Kitasatosporales</taxon>
        <taxon>Streptomycetaceae</taxon>
        <taxon>Streptomyces</taxon>
        <taxon>Streptomyces aurantiacus group</taxon>
    </lineage>
</organism>
<reference evidence="1" key="1">
    <citation type="journal article" date="2014" name="Int. J. Syst. Evol. Microbiol.">
        <title>Complete genome sequence of Corynebacterium casei LMG S-19264T (=DSM 44701T), isolated from a smear-ripened cheese.</title>
        <authorList>
            <consortium name="US DOE Joint Genome Institute (JGI-PGF)"/>
            <person name="Walter F."/>
            <person name="Albersmeier A."/>
            <person name="Kalinowski J."/>
            <person name="Ruckert C."/>
        </authorList>
    </citation>
    <scope>NUCLEOTIDE SEQUENCE</scope>
    <source>
        <strain evidence="1">JCM 3035</strain>
    </source>
</reference>
<evidence type="ECO:0000313" key="2">
    <source>
        <dbReference type="Proteomes" id="UP000637788"/>
    </source>
</evidence>
<dbReference type="Proteomes" id="UP000637788">
    <property type="component" value="Unassembled WGS sequence"/>
</dbReference>
<dbReference type="AlphaFoldDB" id="A0A917VD96"/>
<name>A0A917VD96_9ACTN</name>
<accession>A0A917VD96</accession>
<gene>
    <name evidence="1" type="ORF">GCM10010094_29100</name>
</gene>
<keyword evidence="2" id="KW-1185">Reference proteome</keyword>
<sequence length="54" mass="5912">MAKKGGEPLPHLLIDFRADREPLSRRLALPTTRQGQVSSMELSAAFSFAVTESP</sequence>